<organism evidence="2 3">
    <name type="scientific">Roseovarius faecimaris</name>
    <dbReference type="NCBI Taxonomy" id="2494550"/>
    <lineage>
        <taxon>Bacteria</taxon>
        <taxon>Pseudomonadati</taxon>
        <taxon>Pseudomonadota</taxon>
        <taxon>Alphaproteobacteria</taxon>
        <taxon>Rhodobacterales</taxon>
        <taxon>Roseobacteraceae</taxon>
        <taxon>Roseovarius</taxon>
    </lineage>
</organism>
<dbReference type="Proteomes" id="UP000428330">
    <property type="component" value="Chromosome"/>
</dbReference>
<reference evidence="3" key="1">
    <citation type="submission" date="2018-12" db="EMBL/GenBank/DDBJ databases">
        <title>Complete genome sequence of Roseovarius sp. MME-070.</title>
        <authorList>
            <person name="Nam Y.-D."/>
            <person name="Kang J."/>
            <person name="Chung W.-H."/>
            <person name="Park Y.S."/>
        </authorList>
    </citation>
    <scope>NUCLEOTIDE SEQUENCE [LARGE SCALE GENOMIC DNA]</scope>
    <source>
        <strain evidence="3">MME-070</strain>
    </source>
</reference>
<gene>
    <name evidence="2" type="ORF">EI983_07770</name>
</gene>
<evidence type="ECO:0000259" key="1">
    <source>
        <dbReference type="Pfam" id="PF06568"/>
    </source>
</evidence>
<protein>
    <submittedName>
        <fullName evidence="2">DUF1127 domain-containing protein</fullName>
    </submittedName>
</protein>
<dbReference type="AlphaFoldDB" id="A0A6I6IQM7"/>
<evidence type="ECO:0000313" key="2">
    <source>
        <dbReference type="EMBL" id="QGX98181.1"/>
    </source>
</evidence>
<dbReference type="KEGG" id="rom:EI983_07770"/>
<dbReference type="Pfam" id="PF06568">
    <property type="entry name" value="YjiS-like"/>
    <property type="match status" value="1"/>
</dbReference>
<dbReference type="InterPro" id="IPR009506">
    <property type="entry name" value="YjiS-like"/>
</dbReference>
<keyword evidence="3" id="KW-1185">Reference proteome</keyword>
<dbReference type="RefSeq" id="WP_157706813.1">
    <property type="nucleotide sequence ID" value="NZ_CP034348.1"/>
</dbReference>
<accession>A0A6I6IQM7</accession>
<proteinExistence type="predicted"/>
<sequence length="78" mass="8922">MSTLTTTPDHTALAQLSARTTLPMASRVAIKVAYWIVLWSQRSRTRNTLRDLSDAQLKDIGLTPRQATDECSKWFWRS</sequence>
<evidence type="ECO:0000313" key="3">
    <source>
        <dbReference type="Proteomes" id="UP000428330"/>
    </source>
</evidence>
<dbReference type="OrthoDB" id="8005167at2"/>
<feature type="domain" description="YjiS-like" evidence="1">
    <location>
        <begin position="35"/>
        <end position="66"/>
    </location>
</feature>
<dbReference type="EMBL" id="CP034348">
    <property type="protein sequence ID" value="QGX98181.1"/>
    <property type="molecule type" value="Genomic_DNA"/>
</dbReference>
<name>A0A6I6IQM7_9RHOB</name>